<comment type="caution">
    <text evidence="2">The sequence shown here is derived from an EMBL/GenBank/DDBJ whole genome shotgun (WGS) entry which is preliminary data.</text>
</comment>
<reference evidence="2" key="1">
    <citation type="journal article" date="2022" name="G3 (Bethesda)">
        <title>High quality genome of the basidiomycete yeast Dioszegia hungarica PDD-24b-2 isolated from cloud water.</title>
        <authorList>
            <person name="Jarrige D."/>
            <person name="Haridas S."/>
            <person name="Bleykasten-Grosshans C."/>
            <person name="Joly M."/>
            <person name="Nadalig T."/>
            <person name="Sancelme M."/>
            <person name="Vuilleumier S."/>
            <person name="Grigoriev I.V."/>
            <person name="Amato P."/>
            <person name="Bringel F."/>
        </authorList>
    </citation>
    <scope>NUCLEOTIDE SEQUENCE</scope>
    <source>
        <strain evidence="2">PDD-24b-2</strain>
    </source>
</reference>
<organism evidence="2 3">
    <name type="scientific">Dioszegia hungarica</name>
    <dbReference type="NCBI Taxonomy" id="4972"/>
    <lineage>
        <taxon>Eukaryota</taxon>
        <taxon>Fungi</taxon>
        <taxon>Dikarya</taxon>
        <taxon>Basidiomycota</taxon>
        <taxon>Agaricomycotina</taxon>
        <taxon>Tremellomycetes</taxon>
        <taxon>Tremellales</taxon>
        <taxon>Bulleribasidiaceae</taxon>
        <taxon>Dioszegia</taxon>
    </lineage>
</organism>
<evidence type="ECO:0000256" key="1">
    <source>
        <dbReference type="SAM" id="Phobius"/>
    </source>
</evidence>
<evidence type="ECO:0000313" key="2">
    <source>
        <dbReference type="EMBL" id="KAI9633885.1"/>
    </source>
</evidence>
<dbReference type="AlphaFoldDB" id="A0AA38LSB5"/>
<accession>A0AA38LSB5</accession>
<gene>
    <name evidence="2" type="ORF">MKK02DRAFT_28635</name>
</gene>
<keyword evidence="1" id="KW-0472">Membrane</keyword>
<evidence type="ECO:0000313" key="3">
    <source>
        <dbReference type="Proteomes" id="UP001164286"/>
    </source>
</evidence>
<dbReference type="RefSeq" id="XP_052943662.1">
    <property type="nucleotide sequence ID" value="XM_053087610.1"/>
</dbReference>
<name>A0AA38LSB5_9TREE</name>
<dbReference type="GeneID" id="77726815"/>
<keyword evidence="1" id="KW-0812">Transmembrane</keyword>
<sequence length="159" mass="17973">MDNTKVSGSDTADAGIVDRAKDFWHGLSVGGQVGVLVGSVAAAIILIFLIVVMYIYGYYPFAHKCWNCRKRVRSKDTVWVPRVVPKQTGALKKDDPKRVWDWTKRAIETDNEGNSKIYMCSPAKGCDGRNLLGMLFGRKSKMPEDPDERFIRDRVIPHR</sequence>
<keyword evidence="1" id="KW-1133">Transmembrane helix</keyword>
<feature type="transmembrane region" description="Helical" evidence="1">
    <location>
        <begin position="33"/>
        <end position="61"/>
    </location>
</feature>
<protein>
    <submittedName>
        <fullName evidence="2">Uncharacterized protein</fullName>
    </submittedName>
</protein>
<dbReference type="Proteomes" id="UP001164286">
    <property type="component" value="Unassembled WGS sequence"/>
</dbReference>
<dbReference type="EMBL" id="JAKWFO010000008">
    <property type="protein sequence ID" value="KAI9633885.1"/>
    <property type="molecule type" value="Genomic_DNA"/>
</dbReference>
<proteinExistence type="predicted"/>
<keyword evidence="3" id="KW-1185">Reference proteome</keyword>